<sequence length="409" mass="43313">MVEWVPAFLLSFGVIFVAELGDKSQLMALTFAVRYRPWPVLAGITLATSLVHAVSVAVGYGLGAAMPTQWILLAGGLAFFGFAAWTLRGDELSEADSGRANRTTRSAVIAVTGAFFLAELGDKTMLATITLATHHGWFGTWLGSTVGMVVADALAILVGRVLGRQLPERTVRFGASALFVLFGGWLLIDAAGQFAQAGRWEAAGHHIAGWVAFGVAVVGIIAGWLVRTRAPKVQGGRGPGPYRVPARRRGGTGRLAAVLLWSSVLLGLASSVLVAADLVQPIRPLSAPGWAVLGAGVMLLGVALLLAAQVGLGRVRRAWRDGRTEARLVTGGVYSRVRNPGLTGIVVLMAGTLFMAPTPLAVLATLLLLVAVQVQARAVREPTLEGLFGADYQRYRRRTGRFLPRIGQR</sequence>
<feature type="transmembrane region" description="Helical" evidence="6">
    <location>
        <begin position="170"/>
        <end position="188"/>
    </location>
</feature>
<evidence type="ECO:0000256" key="4">
    <source>
        <dbReference type="ARBA" id="ARBA00022989"/>
    </source>
</evidence>
<comment type="similarity">
    <text evidence="2">Belongs to the GDT1 family.</text>
</comment>
<feature type="transmembrane region" description="Helical" evidence="6">
    <location>
        <begin position="138"/>
        <end position="158"/>
    </location>
</feature>
<name>A0ABP9PWE0_9PSEU</name>
<dbReference type="InterPro" id="IPR001727">
    <property type="entry name" value="GDT1-like"/>
</dbReference>
<keyword evidence="5 6" id="KW-0472">Membrane</keyword>
<keyword evidence="3 6" id="KW-0812">Transmembrane</keyword>
<reference evidence="8" key="1">
    <citation type="journal article" date="2019" name="Int. J. Syst. Evol. Microbiol.">
        <title>The Global Catalogue of Microorganisms (GCM) 10K type strain sequencing project: providing services to taxonomists for standard genome sequencing and annotation.</title>
        <authorList>
            <consortium name="The Broad Institute Genomics Platform"/>
            <consortium name="The Broad Institute Genome Sequencing Center for Infectious Disease"/>
            <person name="Wu L."/>
            <person name="Ma J."/>
        </authorList>
    </citation>
    <scope>NUCLEOTIDE SEQUENCE [LARGE SCALE GENOMIC DNA]</scope>
    <source>
        <strain evidence="8">JCM 18303</strain>
    </source>
</reference>
<dbReference type="Proteomes" id="UP001428817">
    <property type="component" value="Unassembled WGS sequence"/>
</dbReference>
<feature type="transmembrane region" description="Helical" evidence="6">
    <location>
        <begin position="345"/>
        <end position="372"/>
    </location>
</feature>
<evidence type="ECO:0000313" key="8">
    <source>
        <dbReference type="Proteomes" id="UP001428817"/>
    </source>
</evidence>
<evidence type="ECO:0000256" key="3">
    <source>
        <dbReference type="ARBA" id="ARBA00022692"/>
    </source>
</evidence>
<dbReference type="EMBL" id="BAABJP010000007">
    <property type="protein sequence ID" value="GAA5152601.1"/>
    <property type="molecule type" value="Genomic_DNA"/>
</dbReference>
<accession>A0ABP9PWE0</accession>
<dbReference type="Pfam" id="PF04191">
    <property type="entry name" value="PEMT"/>
    <property type="match status" value="1"/>
</dbReference>
<dbReference type="Pfam" id="PF01169">
    <property type="entry name" value="GDT1"/>
    <property type="match status" value="2"/>
</dbReference>
<evidence type="ECO:0008006" key="9">
    <source>
        <dbReference type="Google" id="ProtNLM"/>
    </source>
</evidence>
<feature type="transmembrane region" description="Helical" evidence="6">
    <location>
        <begin position="208"/>
        <end position="226"/>
    </location>
</feature>
<dbReference type="RefSeq" id="WP_185066424.1">
    <property type="nucleotide sequence ID" value="NZ_BAABJP010000007.1"/>
</dbReference>
<evidence type="ECO:0000256" key="1">
    <source>
        <dbReference type="ARBA" id="ARBA00004127"/>
    </source>
</evidence>
<gene>
    <name evidence="7" type="ORF">GCM10023321_21600</name>
</gene>
<evidence type="ECO:0000256" key="2">
    <source>
        <dbReference type="ARBA" id="ARBA00009190"/>
    </source>
</evidence>
<proteinExistence type="inferred from homology"/>
<feature type="transmembrane region" description="Helical" evidence="6">
    <location>
        <begin position="41"/>
        <end position="62"/>
    </location>
</feature>
<dbReference type="InterPro" id="IPR007318">
    <property type="entry name" value="Phopholipid_MeTrfase"/>
</dbReference>
<keyword evidence="4 6" id="KW-1133">Transmembrane helix</keyword>
<evidence type="ECO:0000313" key="7">
    <source>
        <dbReference type="EMBL" id="GAA5152601.1"/>
    </source>
</evidence>
<comment type="caution">
    <text evidence="7">The sequence shown here is derived from an EMBL/GenBank/DDBJ whole genome shotgun (WGS) entry which is preliminary data.</text>
</comment>
<dbReference type="Gene3D" id="1.20.120.1630">
    <property type="match status" value="1"/>
</dbReference>
<feature type="transmembrane region" description="Helical" evidence="6">
    <location>
        <begin position="108"/>
        <end position="132"/>
    </location>
</feature>
<keyword evidence="8" id="KW-1185">Reference proteome</keyword>
<comment type="subcellular location">
    <subcellularLocation>
        <location evidence="1">Endomembrane system</location>
        <topology evidence="1">Multi-pass membrane protein</topology>
    </subcellularLocation>
</comment>
<feature type="transmembrane region" description="Helical" evidence="6">
    <location>
        <begin position="288"/>
        <end position="308"/>
    </location>
</feature>
<dbReference type="PANTHER" id="PTHR12608:SF1">
    <property type="entry name" value="TRANSMEMBRANE PROTEIN 165"/>
    <property type="match status" value="1"/>
</dbReference>
<evidence type="ECO:0000256" key="6">
    <source>
        <dbReference type="SAM" id="Phobius"/>
    </source>
</evidence>
<feature type="transmembrane region" description="Helical" evidence="6">
    <location>
        <begin position="68"/>
        <end position="87"/>
    </location>
</feature>
<protein>
    <recommendedName>
        <fullName evidence="9">Ca2+/H+ antiporter (TMEM165/GDT1 family)</fullName>
    </recommendedName>
</protein>
<feature type="transmembrane region" description="Helical" evidence="6">
    <location>
        <begin position="6"/>
        <end position="21"/>
    </location>
</feature>
<evidence type="ECO:0000256" key="5">
    <source>
        <dbReference type="ARBA" id="ARBA00023136"/>
    </source>
</evidence>
<feature type="transmembrane region" description="Helical" evidence="6">
    <location>
        <begin position="255"/>
        <end position="276"/>
    </location>
</feature>
<organism evidence="7 8">
    <name type="scientific">Pseudonocardia eucalypti</name>
    <dbReference type="NCBI Taxonomy" id="648755"/>
    <lineage>
        <taxon>Bacteria</taxon>
        <taxon>Bacillati</taxon>
        <taxon>Actinomycetota</taxon>
        <taxon>Actinomycetes</taxon>
        <taxon>Pseudonocardiales</taxon>
        <taxon>Pseudonocardiaceae</taxon>
        <taxon>Pseudonocardia</taxon>
    </lineage>
</organism>
<dbReference type="PANTHER" id="PTHR12608">
    <property type="entry name" value="TRANSMEMBRANE PROTEIN HTP-1 RELATED"/>
    <property type="match status" value="1"/>
</dbReference>